<organism evidence="5 6">
    <name type="scientific">Phaeodactylum tricornutum (strain CCAP 1055/1)</name>
    <dbReference type="NCBI Taxonomy" id="556484"/>
    <lineage>
        <taxon>Eukaryota</taxon>
        <taxon>Sar</taxon>
        <taxon>Stramenopiles</taxon>
        <taxon>Ochrophyta</taxon>
        <taxon>Bacillariophyta</taxon>
        <taxon>Bacillariophyceae</taxon>
        <taxon>Bacillariophycidae</taxon>
        <taxon>Naviculales</taxon>
        <taxon>Phaeodactylaceae</taxon>
        <taxon>Phaeodactylum</taxon>
    </lineage>
</organism>
<dbReference type="KEGG" id="pti:PHATRDRAFT_42917"/>
<dbReference type="RefSeq" id="XP_002177307.1">
    <property type="nucleotide sequence ID" value="XM_002177271.1"/>
</dbReference>
<evidence type="ECO:0000313" key="5">
    <source>
        <dbReference type="EMBL" id="EEC51770.1"/>
    </source>
</evidence>
<keyword evidence="4" id="KW-0443">Lipid metabolism</keyword>
<sequence length="509" mass="56559">MVLWGGLRPILSRVLLDSAALFGLSVSAGTSECTRKNTVVLGLTYIGTFVSAGPTNRWTLTLPMVPFLFLQLTRRLSLSKKGGCWFHRIVDGLSLLLIVSAATLSILFPAVELPAIKGPYNVGVVDFFMPIESSNIAGSVSRETCASSSHVSVRLLYPTNEKPVRIPFLRPDIAADYCQQFMSFGAPPPLKTFGWLLHTWRLARMQAKPHASLSDHPDAFPLVLFSHGLGGTAEIYSYQTMSLVAHGHIVLAVNHQDGSAPVIRQRDGNIKLYDHELPKLWAGGNHVEYVRERRARTDLRVDELVAAAEGMHRLNESDLAELLLFGLSFRDRIQIDQTFFMGHSFGGATALSVAKRRPDLVKSVIAHEPAVDWMPDDARRSLFDLKRLEGLSTNFTGGTGGFLVESSDSESSIHDVDLLILFSGEWRSKKWGWNHVLEEMHQEARLGREGGYSSFAFIDDAHHTEFSDTSMMLPLWLARLTNITGPRSPLSTAKEIHERTLVFMQKVNL</sequence>
<dbReference type="PANTHER" id="PTHR10272">
    <property type="entry name" value="PLATELET-ACTIVATING FACTOR ACETYLHYDROLASE"/>
    <property type="match status" value="1"/>
</dbReference>
<protein>
    <recommendedName>
        <fullName evidence="1">1-alkyl-2-acetylglycerophosphocholine esterase</fullName>
        <ecNumber evidence="1">3.1.1.47</ecNumber>
    </recommendedName>
</protein>
<dbReference type="PaxDb" id="2850-Phatr42917"/>
<evidence type="ECO:0000256" key="3">
    <source>
        <dbReference type="ARBA" id="ARBA00022963"/>
    </source>
</evidence>
<dbReference type="eggNOG" id="KOG3847">
    <property type="taxonomic scope" value="Eukaryota"/>
</dbReference>
<dbReference type="InterPro" id="IPR029058">
    <property type="entry name" value="AB_hydrolase_fold"/>
</dbReference>
<reference evidence="5 6" key="1">
    <citation type="journal article" date="2008" name="Nature">
        <title>The Phaeodactylum genome reveals the evolutionary history of diatom genomes.</title>
        <authorList>
            <person name="Bowler C."/>
            <person name="Allen A.E."/>
            <person name="Badger J.H."/>
            <person name="Grimwood J."/>
            <person name="Jabbari K."/>
            <person name="Kuo A."/>
            <person name="Maheswari U."/>
            <person name="Martens C."/>
            <person name="Maumus F."/>
            <person name="Otillar R.P."/>
            <person name="Rayko E."/>
            <person name="Salamov A."/>
            <person name="Vandepoele K."/>
            <person name="Beszteri B."/>
            <person name="Gruber A."/>
            <person name="Heijde M."/>
            <person name="Katinka M."/>
            <person name="Mock T."/>
            <person name="Valentin K."/>
            <person name="Verret F."/>
            <person name="Berges J.A."/>
            <person name="Brownlee C."/>
            <person name="Cadoret J.P."/>
            <person name="Chiovitti A."/>
            <person name="Choi C.J."/>
            <person name="Coesel S."/>
            <person name="De Martino A."/>
            <person name="Detter J.C."/>
            <person name="Durkin C."/>
            <person name="Falciatore A."/>
            <person name="Fournet J."/>
            <person name="Haruta M."/>
            <person name="Huysman M.J."/>
            <person name="Jenkins B.D."/>
            <person name="Jiroutova K."/>
            <person name="Jorgensen R.E."/>
            <person name="Joubert Y."/>
            <person name="Kaplan A."/>
            <person name="Kroger N."/>
            <person name="Kroth P.G."/>
            <person name="La Roche J."/>
            <person name="Lindquist E."/>
            <person name="Lommer M."/>
            <person name="Martin-Jezequel V."/>
            <person name="Lopez P.J."/>
            <person name="Lucas S."/>
            <person name="Mangogna M."/>
            <person name="McGinnis K."/>
            <person name="Medlin L.K."/>
            <person name="Montsant A."/>
            <person name="Oudot-Le Secq M.P."/>
            <person name="Napoli C."/>
            <person name="Obornik M."/>
            <person name="Parker M.S."/>
            <person name="Petit J.L."/>
            <person name="Porcel B.M."/>
            <person name="Poulsen N."/>
            <person name="Robison M."/>
            <person name="Rychlewski L."/>
            <person name="Rynearson T.A."/>
            <person name="Schmutz J."/>
            <person name="Shapiro H."/>
            <person name="Siaut M."/>
            <person name="Stanley M."/>
            <person name="Sussman M.R."/>
            <person name="Taylor A.R."/>
            <person name="Vardi A."/>
            <person name="von Dassow P."/>
            <person name="Vyverman W."/>
            <person name="Willis A."/>
            <person name="Wyrwicz L.S."/>
            <person name="Rokhsar D.S."/>
            <person name="Weissenbach J."/>
            <person name="Armbrust E.V."/>
            <person name="Green B.R."/>
            <person name="Van de Peer Y."/>
            <person name="Grigoriev I.V."/>
        </authorList>
    </citation>
    <scope>NUCLEOTIDE SEQUENCE [LARGE SCALE GENOMIC DNA]</scope>
    <source>
        <strain evidence="5 6">CCAP 1055/1</strain>
    </source>
</reference>
<dbReference type="HOGENOM" id="CLU_022501_4_1_1"/>
<evidence type="ECO:0000313" key="6">
    <source>
        <dbReference type="Proteomes" id="UP000000759"/>
    </source>
</evidence>
<dbReference type="EC" id="3.1.1.47" evidence="1"/>
<dbReference type="Pfam" id="PF03403">
    <property type="entry name" value="PAF-AH_p_II"/>
    <property type="match status" value="1"/>
</dbReference>
<dbReference type="PANTHER" id="PTHR10272:SF0">
    <property type="entry name" value="PLATELET-ACTIVATING FACTOR ACETYLHYDROLASE"/>
    <property type="match status" value="1"/>
</dbReference>
<dbReference type="OrthoDB" id="2363873at2759"/>
<dbReference type="Gene3D" id="3.40.50.1820">
    <property type="entry name" value="alpha/beta hydrolase"/>
    <property type="match status" value="1"/>
</dbReference>
<keyword evidence="6" id="KW-1185">Reference proteome</keyword>
<evidence type="ECO:0000256" key="2">
    <source>
        <dbReference type="ARBA" id="ARBA00022801"/>
    </source>
</evidence>
<accession>B7FQ07</accession>
<proteinExistence type="predicted"/>
<dbReference type="EMBL" id="CM000605">
    <property type="protein sequence ID" value="EEC51770.1"/>
    <property type="molecule type" value="Genomic_DNA"/>
</dbReference>
<dbReference type="STRING" id="556484.B7FQ07"/>
<dbReference type="InParanoid" id="B7FQ07"/>
<dbReference type="AlphaFoldDB" id="B7FQ07"/>
<dbReference type="GO" id="GO:0003847">
    <property type="term" value="F:1-alkyl-2-acetylglycerophosphocholine esterase activity"/>
    <property type="evidence" value="ECO:0007669"/>
    <property type="project" value="UniProtKB-EC"/>
</dbReference>
<dbReference type="SUPFAM" id="SSF53474">
    <property type="entry name" value="alpha/beta-Hydrolases"/>
    <property type="match status" value="1"/>
</dbReference>
<dbReference type="GO" id="GO:0016042">
    <property type="term" value="P:lipid catabolic process"/>
    <property type="evidence" value="ECO:0007669"/>
    <property type="project" value="UniProtKB-KW"/>
</dbReference>
<name>B7FQ07_PHATC</name>
<reference evidence="6" key="2">
    <citation type="submission" date="2008-08" db="EMBL/GenBank/DDBJ databases">
        <authorList>
            <consortium name="Diatom Consortium"/>
            <person name="Grigoriev I."/>
            <person name="Grimwood J."/>
            <person name="Kuo A."/>
            <person name="Otillar R.P."/>
            <person name="Salamov A."/>
            <person name="Detter J.C."/>
            <person name="Lindquist E."/>
            <person name="Shapiro H."/>
            <person name="Lucas S."/>
            <person name="Glavina del Rio T."/>
            <person name="Pitluck S."/>
            <person name="Rokhsar D."/>
            <person name="Bowler C."/>
        </authorList>
    </citation>
    <scope>GENOME REANNOTATION</scope>
    <source>
        <strain evidence="6">CCAP 1055/1</strain>
    </source>
</reference>
<keyword evidence="2" id="KW-0378">Hydrolase</keyword>
<dbReference type="Proteomes" id="UP000000759">
    <property type="component" value="Chromosome 1"/>
</dbReference>
<keyword evidence="3" id="KW-0442">Lipid degradation</keyword>
<gene>
    <name evidence="5" type="ORF">PHATRDRAFT_42917</name>
</gene>
<dbReference type="GeneID" id="7196180"/>
<evidence type="ECO:0000256" key="1">
    <source>
        <dbReference type="ARBA" id="ARBA00013201"/>
    </source>
</evidence>
<evidence type="ECO:0000256" key="4">
    <source>
        <dbReference type="ARBA" id="ARBA00023098"/>
    </source>
</evidence>